<protein>
    <recommendedName>
        <fullName evidence="1">HTH cro/C1-type domain-containing protein</fullName>
    </recommendedName>
</protein>
<dbReference type="Proteomes" id="UP000005522">
    <property type="component" value="Chromosome"/>
</dbReference>
<dbReference type="EMBL" id="CP005986">
    <property type="protein sequence ID" value="AIA54901.1"/>
    <property type="molecule type" value="Genomic_DNA"/>
</dbReference>
<evidence type="ECO:0000259" key="1">
    <source>
        <dbReference type="PROSITE" id="PS50943"/>
    </source>
</evidence>
<feature type="domain" description="HTH cro/C1-type" evidence="1">
    <location>
        <begin position="16"/>
        <end position="70"/>
    </location>
</feature>
<reference evidence="2 3" key="1">
    <citation type="journal article" date="2009" name="J. Bacteriol.">
        <title>Draft genome sequence of the extremely acidophilic bacterium Acidithiobacillus caldus ATCC 51756 reveals metabolic versatility in the genus Acidithiobacillus.</title>
        <authorList>
            <person name="Valdes J."/>
            <person name="Quatrini R."/>
            <person name="Hallberg K."/>
            <person name="Dopson M."/>
            <person name="Valenzuela P.D."/>
            <person name="Holmes D.S."/>
        </authorList>
    </citation>
    <scope>NUCLEOTIDE SEQUENCE [LARGE SCALE GENOMIC DNA]</scope>
    <source>
        <strain evidence="3">ATCC 51756 / DSM 8584 / KU</strain>
    </source>
</reference>
<dbReference type="GO" id="GO:0003677">
    <property type="term" value="F:DNA binding"/>
    <property type="evidence" value="ECO:0007669"/>
    <property type="project" value="InterPro"/>
</dbReference>
<evidence type="ECO:0000313" key="3">
    <source>
        <dbReference type="Proteomes" id="UP000005522"/>
    </source>
</evidence>
<dbReference type="SMART" id="SM00530">
    <property type="entry name" value="HTH_XRE"/>
    <property type="match status" value="1"/>
</dbReference>
<name>A0A059ZY28_ACICK</name>
<gene>
    <name evidence="2" type="ORF">Acaty_c1029</name>
</gene>
<sequence>MSPSTVRTPQQLAQLLQQQRRKLGLTQDDLSKSFGLLPKTISLLENHAERSKISTLFRLCAALGVEIVIQGKVGKPGLPDGPTATHAETEW</sequence>
<dbReference type="AlphaFoldDB" id="A0A059ZY28"/>
<proteinExistence type="predicted"/>
<dbReference type="SUPFAM" id="SSF47413">
    <property type="entry name" value="lambda repressor-like DNA-binding domains"/>
    <property type="match status" value="1"/>
</dbReference>
<dbReference type="HOGENOM" id="CLU_066192_47_2_6"/>
<dbReference type="KEGG" id="acz:Acaty_c1029"/>
<evidence type="ECO:0000313" key="2">
    <source>
        <dbReference type="EMBL" id="AIA54901.1"/>
    </source>
</evidence>
<dbReference type="RefSeq" id="WP_004871511.1">
    <property type="nucleotide sequence ID" value="NZ_CP005986.1"/>
</dbReference>
<organism evidence="2 3">
    <name type="scientific">Acidithiobacillus caldus (strain ATCC 51756 / DSM 8584 / KU)</name>
    <dbReference type="NCBI Taxonomy" id="637389"/>
    <lineage>
        <taxon>Bacteria</taxon>
        <taxon>Pseudomonadati</taxon>
        <taxon>Pseudomonadota</taxon>
        <taxon>Acidithiobacillia</taxon>
        <taxon>Acidithiobacillales</taxon>
        <taxon>Acidithiobacillaceae</taxon>
        <taxon>Acidithiobacillus</taxon>
    </lineage>
</organism>
<dbReference type="Gene3D" id="1.10.260.40">
    <property type="entry name" value="lambda repressor-like DNA-binding domains"/>
    <property type="match status" value="1"/>
</dbReference>
<dbReference type="PROSITE" id="PS50943">
    <property type="entry name" value="HTH_CROC1"/>
    <property type="match status" value="1"/>
</dbReference>
<dbReference type="Pfam" id="PF01381">
    <property type="entry name" value="HTH_3"/>
    <property type="match status" value="1"/>
</dbReference>
<dbReference type="CDD" id="cd00093">
    <property type="entry name" value="HTH_XRE"/>
    <property type="match status" value="1"/>
</dbReference>
<dbReference type="InterPro" id="IPR001387">
    <property type="entry name" value="Cro/C1-type_HTH"/>
</dbReference>
<dbReference type="InterPro" id="IPR010982">
    <property type="entry name" value="Lambda_DNA-bd_dom_sf"/>
</dbReference>
<accession>A0A059ZY28</accession>